<gene>
    <name evidence="1" type="ORF">EVAR_94811_1</name>
</gene>
<accession>A0A4C1UIJ3</accession>
<evidence type="ECO:0000313" key="2">
    <source>
        <dbReference type="Proteomes" id="UP000299102"/>
    </source>
</evidence>
<dbReference type="Proteomes" id="UP000299102">
    <property type="component" value="Unassembled WGS sequence"/>
</dbReference>
<reference evidence="1 2" key="1">
    <citation type="journal article" date="2019" name="Commun. Biol.">
        <title>The bagworm genome reveals a unique fibroin gene that provides high tensile strength.</title>
        <authorList>
            <person name="Kono N."/>
            <person name="Nakamura H."/>
            <person name="Ohtoshi R."/>
            <person name="Tomita M."/>
            <person name="Numata K."/>
            <person name="Arakawa K."/>
        </authorList>
    </citation>
    <scope>NUCLEOTIDE SEQUENCE [LARGE SCALE GENOMIC DNA]</scope>
</reference>
<dbReference type="EMBL" id="BGZK01000172">
    <property type="protein sequence ID" value="GBP25792.1"/>
    <property type="molecule type" value="Genomic_DNA"/>
</dbReference>
<sequence>MRQSVPRRSARTFRTHPYRIACRVHIRGSANTVLTGTGLIPGTFGAPRWAHRLVHLPSHCDLGKRDHVATCFLFPISRERVTVKNPKFGGPMPLDETLLATP</sequence>
<comment type="caution">
    <text evidence="1">The sequence shown here is derived from an EMBL/GenBank/DDBJ whole genome shotgun (WGS) entry which is preliminary data.</text>
</comment>
<organism evidence="1 2">
    <name type="scientific">Eumeta variegata</name>
    <name type="common">Bagworm moth</name>
    <name type="synonym">Eumeta japonica</name>
    <dbReference type="NCBI Taxonomy" id="151549"/>
    <lineage>
        <taxon>Eukaryota</taxon>
        <taxon>Metazoa</taxon>
        <taxon>Ecdysozoa</taxon>
        <taxon>Arthropoda</taxon>
        <taxon>Hexapoda</taxon>
        <taxon>Insecta</taxon>
        <taxon>Pterygota</taxon>
        <taxon>Neoptera</taxon>
        <taxon>Endopterygota</taxon>
        <taxon>Lepidoptera</taxon>
        <taxon>Glossata</taxon>
        <taxon>Ditrysia</taxon>
        <taxon>Tineoidea</taxon>
        <taxon>Psychidae</taxon>
        <taxon>Oiketicinae</taxon>
        <taxon>Eumeta</taxon>
    </lineage>
</organism>
<keyword evidence="2" id="KW-1185">Reference proteome</keyword>
<proteinExistence type="predicted"/>
<name>A0A4C1UIJ3_EUMVA</name>
<protein>
    <submittedName>
        <fullName evidence="1">Uncharacterized protein</fullName>
    </submittedName>
</protein>
<dbReference type="AlphaFoldDB" id="A0A4C1UIJ3"/>
<evidence type="ECO:0000313" key="1">
    <source>
        <dbReference type="EMBL" id="GBP25792.1"/>
    </source>
</evidence>